<comment type="pathway">
    <text evidence="1 7">Cell wall biogenesis; peptidoglycan biosynthesis.</text>
</comment>
<keyword evidence="9" id="KW-0812">Transmembrane</keyword>
<dbReference type="GO" id="GO:0018104">
    <property type="term" value="P:peptidoglycan-protein cross-linking"/>
    <property type="evidence" value="ECO:0007669"/>
    <property type="project" value="TreeGrafter"/>
</dbReference>
<reference evidence="12 13" key="1">
    <citation type="submission" date="2019-02" db="EMBL/GenBank/DDBJ databases">
        <title>Deep-cultivation of Planctomycetes and their phenomic and genomic characterization uncovers novel biology.</title>
        <authorList>
            <person name="Wiegand S."/>
            <person name="Jogler M."/>
            <person name="Boedeker C."/>
            <person name="Pinto D."/>
            <person name="Vollmers J."/>
            <person name="Rivas-Marin E."/>
            <person name="Kohn T."/>
            <person name="Peeters S.H."/>
            <person name="Heuer A."/>
            <person name="Rast P."/>
            <person name="Oberbeckmann S."/>
            <person name="Bunk B."/>
            <person name="Jeske O."/>
            <person name="Meyerdierks A."/>
            <person name="Storesund J.E."/>
            <person name="Kallscheuer N."/>
            <person name="Luecker S."/>
            <person name="Lage O.M."/>
            <person name="Pohl T."/>
            <person name="Merkel B.J."/>
            <person name="Hornburger P."/>
            <person name="Mueller R.-W."/>
            <person name="Bruemmer F."/>
            <person name="Labrenz M."/>
            <person name="Spormann A.M."/>
            <person name="Op Den Camp H."/>
            <person name="Overmann J."/>
            <person name="Amann R."/>
            <person name="Jetten M.S.M."/>
            <person name="Mascher T."/>
            <person name="Medema M.H."/>
            <person name="Devos D.P."/>
            <person name="Kaster A.-K."/>
            <person name="Ovreas L."/>
            <person name="Rohde M."/>
            <person name="Galperin M.Y."/>
            <person name="Jogler C."/>
        </authorList>
    </citation>
    <scope>NUCLEOTIDE SEQUENCE [LARGE SCALE GENOMIC DNA]</scope>
    <source>
        <strain evidence="12 13">Poly41</strain>
    </source>
</reference>
<feature type="region of interest" description="Disordered" evidence="8">
    <location>
        <begin position="215"/>
        <end position="243"/>
    </location>
</feature>
<dbReference type="GO" id="GO:0008360">
    <property type="term" value="P:regulation of cell shape"/>
    <property type="evidence" value="ECO:0007669"/>
    <property type="project" value="UniProtKB-UniRule"/>
</dbReference>
<dbReference type="SUPFAM" id="SSF54106">
    <property type="entry name" value="LysM domain"/>
    <property type="match status" value="1"/>
</dbReference>
<keyword evidence="6 7" id="KW-0961">Cell wall biogenesis/degradation</keyword>
<evidence type="ECO:0000256" key="1">
    <source>
        <dbReference type="ARBA" id="ARBA00004752"/>
    </source>
</evidence>
<dbReference type="CDD" id="cd00118">
    <property type="entry name" value="LysM"/>
    <property type="match status" value="1"/>
</dbReference>
<gene>
    <name evidence="12" type="primary">ykuD</name>
    <name evidence="12" type="ORF">Poly41_45670</name>
</gene>
<dbReference type="Gene3D" id="2.40.440.10">
    <property type="entry name" value="L,D-transpeptidase catalytic domain-like"/>
    <property type="match status" value="1"/>
</dbReference>
<dbReference type="GO" id="GO:0071972">
    <property type="term" value="F:peptidoglycan L,D-transpeptidase activity"/>
    <property type="evidence" value="ECO:0007669"/>
    <property type="project" value="TreeGrafter"/>
</dbReference>
<keyword evidence="4 7" id="KW-0133">Cell shape</keyword>
<keyword evidence="9" id="KW-0472">Membrane</keyword>
<dbReference type="GO" id="GO:0005576">
    <property type="term" value="C:extracellular region"/>
    <property type="evidence" value="ECO:0007669"/>
    <property type="project" value="TreeGrafter"/>
</dbReference>
<protein>
    <submittedName>
        <fullName evidence="12">Putative L,D-transpeptidase YkuD</fullName>
        <ecNumber evidence="12">2.-.-.-</ecNumber>
    </submittedName>
</protein>
<dbReference type="Pfam" id="PF01476">
    <property type="entry name" value="LysM"/>
    <property type="match status" value="1"/>
</dbReference>
<keyword evidence="3 12" id="KW-0808">Transferase</keyword>
<dbReference type="InterPro" id="IPR018392">
    <property type="entry name" value="LysM"/>
</dbReference>
<dbReference type="InterPro" id="IPR050979">
    <property type="entry name" value="LD-transpeptidase"/>
</dbReference>
<evidence type="ECO:0000256" key="5">
    <source>
        <dbReference type="ARBA" id="ARBA00022984"/>
    </source>
</evidence>
<feature type="transmembrane region" description="Helical" evidence="9">
    <location>
        <begin position="21"/>
        <end position="41"/>
    </location>
</feature>
<dbReference type="GO" id="GO:0071555">
    <property type="term" value="P:cell wall organization"/>
    <property type="evidence" value="ECO:0007669"/>
    <property type="project" value="UniProtKB-UniRule"/>
</dbReference>
<accession>A0A5C6DHI5</accession>
<evidence type="ECO:0000256" key="2">
    <source>
        <dbReference type="ARBA" id="ARBA00005992"/>
    </source>
</evidence>
<feature type="active site" description="Nucleophile" evidence="7">
    <location>
        <position position="450"/>
    </location>
</feature>
<evidence type="ECO:0000256" key="7">
    <source>
        <dbReference type="PROSITE-ProRule" id="PRU01373"/>
    </source>
</evidence>
<dbReference type="Pfam" id="PF03734">
    <property type="entry name" value="YkuD"/>
    <property type="match status" value="1"/>
</dbReference>
<evidence type="ECO:0000256" key="3">
    <source>
        <dbReference type="ARBA" id="ARBA00022679"/>
    </source>
</evidence>
<evidence type="ECO:0000256" key="4">
    <source>
        <dbReference type="ARBA" id="ARBA00022960"/>
    </source>
</evidence>
<keyword evidence="9" id="KW-1133">Transmembrane helix</keyword>
<feature type="domain" description="LysM" evidence="10">
    <location>
        <begin position="308"/>
        <end position="352"/>
    </location>
</feature>
<comment type="similarity">
    <text evidence="2">Belongs to the YkuD family.</text>
</comment>
<dbReference type="CDD" id="cd16913">
    <property type="entry name" value="YkuD_like"/>
    <property type="match status" value="1"/>
</dbReference>
<dbReference type="EMBL" id="SJPV01000008">
    <property type="protein sequence ID" value="TWU34419.1"/>
    <property type="molecule type" value="Genomic_DNA"/>
</dbReference>
<sequence>MPIVDSATCESVFWRTVVQTLKTAAVVVLLMTVMYGAYVSLTTPPESLPPEVAELVLDEGGFDIESGLPESLGSLGISSGSPAATASMNDSADGIYRNEMNQIGGQSYNVSDGVSAQMSDSGSVSDLTIYQPDDAALPQRNTPASFASASLNNTPPNDGMNYPSTSMSFDMPNPSQMDASLDAGGAPTDLGATDIAAFDPSLDSTPAVTAVASGSGTSTSLSDPVSQTGAVAGSEFPGGPSKPNLGLTNAIRTADQQYASDQRKEALTTLSLFYNTPDLSVSERSELLGRLDPLAAEVIYSKRHLLEQAYRVGHHETLMQIAVRYEVPWQLLANINGIEDPITVLPGTELKVVRGPFRAEVNLSSKELTLFLGDLYAGRFPIAIGNDPSPKPGTFTVQDKQSERTYYGASGGTIPSGNPNNPYGNLWLDLGSQLCIHGSPYATKPSEQGCISVAADYADDLYGILTQGSSVTIRR</sequence>
<dbReference type="PROSITE" id="PS51782">
    <property type="entry name" value="LYSM"/>
    <property type="match status" value="1"/>
</dbReference>
<dbReference type="PROSITE" id="PS52029">
    <property type="entry name" value="LD_TPASE"/>
    <property type="match status" value="1"/>
</dbReference>
<name>A0A5C6DHI5_9BACT</name>
<dbReference type="Proteomes" id="UP000319143">
    <property type="component" value="Unassembled WGS sequence"/>
</dbReference>
<organism evidence="12 13">
    <name type="scientific">Novipirellula artificiosorum</name>
    <dbReference type="NCBI Taxonomy" id="2528016"/>
    <lineage>
        <taxon>Bacteria</taxon>
        <taxon>Pseudomonadati</taxon>
        <taxon>Planctomycetota</taxon>
        <taxon>Planctomycetia</taxon>
        <taxon>Pirellulales</taxon>
        <taxon>Pirellulaceae</taxon>
        <taxon>Novipirellula</taxon>
    </lineage>
</organism>
<evidence type="ECO:0000313" key="13">
    <source>
        <dbReference type="Proteomes" id="UP000319143"/>
    </source>
</evidence>
<dbReference type="InterPro" id="IPR005490">
    <property type="entry name" value="LD_TPept_cat_dom"/>
</dbReference>
<evidence type="ECO:0000256" key="8">
    <source>
        <dbReference type="SAM" id="MobiDB-lite"/>
    </source>
</evidence>
<dbReference type="AlphaFoldDB" id="A0A5C6DHI5"/>
<keyword evidence="5 7" id="KW-0573">Peptidoglycan synthesis</keyword>
<feature type="active site" description="Proton donor/acceptor" evidence="7">
    <location>
        <position position="437"/>
    </location>
</feature>
<dbReference type="PANTHER" id="PTHR30582">
    <property type="entry name" value="L,D-TRANSPEPTIDASE"/>
    <property type="match status" value="1"/>
</dbReference>
<feature type="region of interest" description="Disordered" evidence="8">
    <location>
        <begin position="135"/>
        <end position="174"/>
    </location>
</feature>
<dbReference type="InterPro" id="IPR036779">
    <property type="entry name" value="LysM_dom_sf"/>
</dbReference>
<comment type="caution">
    <text evidence="12">The sequence shown here is derived from an EMBL/GenBank/DDBJ whole genome shotgun (WGS) entry which is preliminary data.</text>
</comment>
<evidence type="ECO:0000313" key="12">
    <source>
        <dbReference type="EMBL" id="TWU34419.1"/>
    </source>
</evidence>
<feature type="domain" description="L,D-TPase catalytic" evidence="11">
    <location>
        <begin position="357"/>
        <end position="474"/>
    </location>
</feature>
<evidence type="ECO:0000256" key="6">
    <source>
        <dbReference type="ARBA" id="ARBA00023316"/>
    </source>
</evidence>
<dbReference type="EC" id="2.-.-.-" evidence="12"/>
<evidence type="ECO:0000259" key="10">
    <source>
        <dbReference type="PROSITE" id="PS51782"/>
    </source>
</evidence>
<dbReference type="GO" id="GO:0016740">
    <property type="term" value="F:transferase activity"/>
    <property type="evidence" value="ECO:0007669"/>
    <property type="project" value="UniProtKB-KW"/>
</dbReference>
<dbReference type="PANTHER" id="PTHR30582:SF2">
    <property type="entry name" value="L,D-TRANSPEPTIDASE YCIB-RELATED"/>
    <property type="match status" value="1"/>
</dbReference>
<evidence type="ECO:0000259" key="11">
    <source>
        <dbReference type="PROSITE" id="PS52029"/>
    </source>
</evidence>
<evidence type="ECO:0000256" key="9">
    <source>
        <dbReference type="SAM" id="Phobius"/>
    </source>
</evidence>
<dbReference type="Gene3D" id="3.10.350.10">
    <property type="entry name" value="LysM domain"/>
    <property type="match status" value="1"/>
</dbReference>
<feature type="compositionally biased region" description="Polar residues" evidence="8">
    <location>
        <begin position="139"/>
        <end position="174"/>
    </location>
</feature>
<dbReference type="UniPathway" id="UPA00219"/>
<dbReference type="InterPro" id="IPR038063">
    <property type="entry name" value="Transpep_catalytic_dom"/>
</dbReference>
<keyword evidence="13" id="KW-1185">Reference proteome</keyword>
<dbReference type="SUPFAM" id="SSF141523">
    <property type="entry name" value="L,D-transpeptidase catalytic domain-like"/>
    <property type="match status" value="1"/>
</dbReference>
<proteinExistence type="inferred from homology"/>